<evidence type="ECO:0000256" key="4">
    <source>
        <dbReference type="ARBA" id="ARBA00022692"/>
    </source>
</evidence>
<protein>
    <recommendedName>
        <fullName evidence="15">RING-type domain-containing protein</fullName>
    </recommendedName>
</protein>
<evidence type="ECO:0000256" key="5">
    <source>
        <dbReference type="ARBA" id="ARBA00022723"/>
    </source>
</evidence>
<dbReference type="EMBL" id="CAJOBA010001041">
    <property type="protein sequence ID" value="CAF3572382.1"/>
    <property type="molecule type" value="Genomic_DNA"/>
</dbReference>
<keyword evidence="12" id="KW-0407">Ion channel</keyword>
<evidence type="ECO:0000256" key="13">
    <source>
        <dbReference type="PROSITE-ProRule" id="PRU00175"/>
    </source>
</evidence>
<evidence type="ECO:0000313" key="18">
    <source>
        <dbReference type="Proteomes" id="UP000682733"/>
    </source>
</evidence>
<dbReference type="Gene3D" id="3.30.40.10">
    <property type="entry name" value="Zinc/RING finger domain, C3HC4 (zinc finger)"/>
    <property type="match status" value="1"/>
</dbReference>
<dbReference type="AlphaFoldDB" id="A0A8S2GXS0"/>
<dbReference type="GO" id="GO:0031461">
    <property type="term" value="C:cullin-RING ubiquitin ligase complex"/>
    <property type="evidence" value="ECO:0007669"/>
    <property type="project" value="UniProtKB-ARBA"/>
</dbReference>
<keyword evidence="5" id="KW-0479">Metal-binding</keyword>
<dbReference type="Proteomes" id="UP000677228">
    <property type="component" value="Unassembled WGS sequence"/>
</dbReference>
<dbReference type="InterPro" id="IPR057366">
    <property type="entry name" value="TRPM-like"/>
</dbReference>
<comment type="subcellular location">
    <subcellularLocation>
        <location evidence="1">Membrane</location>
        <topology evidence="1">Multi-pass membrane protein</topology>
    </subcellularLocation>
</comment>
<comment type="caution">
    <text evidence="17">The sequence shown here is derived from an EMBL/GenBank/DDBJ whole genome shotgun (WGS) entry which is preliminary data.</text>
</comment>
<evidence type="ECO:0000256" key="3">
    <source>
        <dbReference type="ARBA" id="ARBA00022448"/>
    </source>
</evidence>
<dbReference type="PANTHER" id="PTHR13800:SF1">
    <property type="entry name" value="TRANSIENT RECEPTOR POTENTIAL CATION CHANNEL TRPM"/>
    <property type="match status" value="1"/>
</dbReference>
<dbReference type="Pfam" id="PF25508">
    <property type="entry name" value="TRPM2"/>
    <property type="match status" value="1"/>
</dbReference>
<keyword evidence="8" id="KW-0862">Zinc</keyword>
<keyword evidence="7" id="KW-0833">Ubl conjugation pathway</keyword>
<dbReference type="GO" id="GO:0005261">
    <property type="term" value="F:monoatomic cation channel activity"/>
    <property type="evidence" value="ECO:0007669"/>
    <property type="project" value="TreeGrafter"/>
</dbReference>
<evidence type="ECO:0000256" key="14">
    <source>
        <dbReference type="SAM" id="Phobius"/>
    </source>
</evidence>
<dbReference type="GO" id="GO:0005886">
    <property type="term" value="C:plasma membrane"/>
    <property type="evidence" value="ECO:0007669"/>
    <property type="project" value="TreeGrafter"/>
</dbReference>
<name>A0A8S2GXS0_9BILA</name>
<dbReference type="PANTHER" id="PTHR13800">
    <property type="entry name" value="TRANSIENT RECEPTOR POTENTIAL CATION CHANNEL, SUBFAMILY M, MEMBER 6"/>
    <property type="match status" value="1"/>
</dbReference>
<gene>
    <name evidence="16" type="ORF">OVA965_LOCUS4077</name>
    <name evidence="17" type="ORF">TMI583_LOCUS4075</name>
</gene>
<keyword evidence="4 14" id="KW-0812">Transmembrane</keyword>
<dbReference type="Pfam" id="PF12678">
    <property type="entry name" value="zf-rbx1"/>
    <property type="match status" value="1"/>
</dbReference>
<feature type="transmembrane region" description="Helical" evidence="14">
    <location>
        <begin position="711"/>
        <end position="730"/>
    </location>
</feature>
<evidence type="ECO:0000256" key="1">
    <source>
        <dbReference type="ARBA" id="ARBA00004141"/>
    </source>
</evidence>
<feature type="domain" description="RING-type" evidence="15">
    <location>
        <begin position="1042"/>
        <end position="1095"/>
    </location>
</feature>
<evidence type="ECO:0000256" key="6">
    <source>
        <dbReference type="ARBA" id="ARBA00022771"/>
    </source>
</evidence>
<sequence>MKPKLSKAFRQGLLKITSTTGAWIITGGMNTGVMKLVGEIIQLNHYRSKPVHIIGIATWGCVSGTDVLNVQGQTVQYTKSQTDVPGEASLDSKHTEFILVDDGSNHKFGAEIEFRASLERAISGEFFDPAPTFGRQHSGVAGSTSLRPEKFVSVPVVLLVIEGGPNTFKTVHEAVVKNKIPAVFFEGTGRCCNVFAKAYNKYRDLKDQTGSPEELNTNSDVIKKRKDEIKRLLREELKEELELLDSGKKTKKVDYFELIYECVDQRFQFLNIISLNLRSPREPDIDLAILQALLNATSALDSGKEHVEHKLEQLQLALEWDRVDIAKNHIMTDGQDWSKTNLNTLFSIALERNQTEFVQLFLDHDFSLTDLFHDNSNLLNLYIKLISTQTNDPLRTIYSQYLKPQIGDFFEIEAVLSSSTYDHENSDSNEYAKCSIKSYSDKYYLDETGKRPTDLRPSVSVNSTKYMDIDKELFIWSVLSGKHEFALLFWSRSKNKICAALLAVRFYKEKAKKELDEKFKTYADEFEQLAVDILDLFYKHNPKECATAMIRQIPSFGNSTWLQMAVCAKTKLFISHKAVQDALNNIWYGYIDVQKCDDITIIFASFMLWFSGFLKYHDERVKVDSNRPNVLLHKKEENHLRSSLSHKNKSNQIIDSSKMARPKDEQGDYIEEFRAYPTGILDFNVEKMIESKITRYFSNILQFMRAPYVKYLYNLYFHVVFLMLFSYIMLCDFFPIRQFDDEISCQSANLDNDNEYEADKIKSSENALLYTNKITKQSTSKMHYGIQPPEILLVFWIFTLLCEEIRQLCTMEAQTIRGRIFTYLSEIWNKLDVLVITLFFIGFILRLIPVEGCFNAARIVLSIDLSIWYMRTLDIFAAVKRLGPKLVMISEMVHDLKFFVMMLTVFILAFGVSSYGLIYGVQPFSWHLPRKVFHIAYWQIFGELKILDEFEDSYKATGYTVFVLLSAYMAIASVLLVNLLIAMFSNTFDRLQTDTDRIWKFQRFSLVYEYLTRPSLPPPLIIFSHLWRFGIWSWDVTTHDVCAICRTPLSESCLRCQSLNKLDECVVVWGDCNHSFHNCCMSEWLKQRPQCPLCQTDWVIQRIGN</sequence>
<evidence type="ECO:0000313" key="16">
    <source>
        <dbReference type="EMBL" id="CAF0789894.1"/>
    </source>
</evidence>
<keyword evidence="11 14" id="KW-0472">Membrane</keyword>
<dbReference type="CDD" id="cd16466">
    <property type="entry name" value="RING-H2_RBX2"/>
    <property type="match status" value="1"/>
</dbReference>
<dbReference type="GO" id="GO:0030001">
    <property type="term" value="P:metal ion transport"/>
    <property type="evidence" value="ECO:0007669"/>
    <property type="project" value="TreeGrafter"/>
</dbReference>
<feature type="transmembrane region" description="Helical" evidence="14">
    <location>
        <begin position="831"/>
        <end position="850"/>
    </location>
</feature>
<evidence type="ECO:0000256" key="10">
    <source>
        <dbReference type="ARBA" id="ARBA00023065"/>
    </source>
</evidence>
<dbReference type="InterPro" id="IPR005821">
    <property type="entry name" value="Ion_trans_dom"/>
</dbReference>
<proteinExistence type="predicted"/>
<dbReference type="InterPro" id="IPR024766">
    <property type="entry name" value="Znf_RING_H2"/>
</dbReference>
<feature type="transmembrane region" description="Helical" evidence="14">
    <location>
        <begin position="599"/>
        <end position="617"/>
    </location>
</feature>
<dbReference type="InterPro" id="IPR013083">
    <property type="entry name" value="Znf_RING/FYVE/PHD"/>
</dbReference>
<evidence type="ECO:0000256" key="7">
    <source>
        <dbReference type="ARBA" id="ARBA00022786"/>
    </source>
</evidence>
<dbReference type="Pfam" id="PF18139">
    <property type="entry name" value="LSDAT_euk"/>
    <property type="match status" value="1"/>
</dbReference>
<evidence type="ECO:0000256" key="8">
    <source>
        <dbReference type="ARBA" id="ARBA00022833"/>
    </source>
</evidence>
<accession>A0A8S2GXS0</accession>
<evidence type="ECO:0000256" key="11">
    <source>
        <dbReference type="ARBA" id="ARBA00023136"/>
    </source>
</evidence>
<evidence type="ECO:0000256" key="9">
    <source>
        <dbReference type="ARBA" id="ARBA00022989"/>
    </source>
</evidence>
<comment type="pathway">
    <text evidence="2">Protein modification; protein ubiquitination.</text>
</comment>
<dbReference type="Pfam" id="PF00520">
    <property type="entry name" value="Ion_trans"/>
    <property type="match status" value="1"/>
</dbReference>
<keyword evidence="10" id="KW-0406">Ion transport</keyword>
<dbReference type="Proteomes" id="UP000682733">
    <property type="component" value="Unassembled WGS sequence"/>
</dbReference>
<dbReference type="SUPFAM" id="SSF57850">
    <property type="entry name" value="RING/U-box"/>
    <property type="match status" value="1"/>
</dbReference>
<dbReference type="InterPro" id="IPR001841">
    <property type="entry name" value="Znf_RING"/>
</dbReference>
<keyword evidence="6 13" id="KW-0863">Zinc-finger</keyword>
<dbReference type="InterPro" id="IPR050927">
    <property type="entry name" value="TRPM"/>
</dbReference>
<feature type="transmembrane region" description="Helical" evidence="14">
    <location>
        <begin position="898"/>
        <end position="921"/>
    </location>
</feature>
<evidence type="ECO:0000256" key="12">
    <source>
        <dbReference type="ARBA" id="ARBA00023303"/>
    </source>
</evidence>
<dbReference type="InterPro" id="IPR041491">
    <property type="entry name" value="TRPM_SLOG"/>
</dbReference>
<keyword evidence="9 14" id="KW-1133">Transmembrane helix</keyword>
<dbReference type="EMBL" id="CAJNOK010001041">
    <property type="protein sequence ID" value="CAF0789894.1"/>
    <property type="molecule type" value="Genomic_DNA"/>
</dbReference>
<organism evidence="17 18">
    <name type="scientific">Didymodactylos carnosus</name>
    <dbReference type="NCBI Taxonomy" id="1234261"/>
    <lineage>
        <taxon>Eukaryota</taxon>
        <taxon>Metazoa</taxon>
        <taxon>Spiralia</taxon>
        <taxon>Gnathifera</taxon>
        <taxon>Rotifera</taxon>
        <taxon>Eurotatoria</taxon>
        <taxon>Bdelloidea</taxon>
        <taxon>Philodinida</taxon>
        <taxon>Philodinidae</taxon>
        <taxon>Didymodactylos</taxon>
    </lineage>
</organism>
<keyword evidence="3" id="KW-0813">Transport</keyword>
<evidence type="ECO:0000313" key="17">
    <source>
        <dbReference type="EMBL" id="CAF3572382.1"/>
    </source>
</evidence>
<evidence type="ECO:0000259" key="15">
    <source>
        <dbReference type="PROSITE" id="PS50089"/>
    </source>
</evidence>
<feature type="transmembrane region" description="Helical" evidence="14">
    <location>
        <begin position="959"/>
        <end position="981"/>
    </location>
</feature>
<dbReference type="GO" id="GO:0008270">
    <property type="term" value="F:zinc ion binding"/>
    <property type="evidence" value="ECO:0007669"/>
    <property type="project" value="UniProtKB-KW"/>
</dbReference>
<reference evidence="17" key="1">
    <citation type="submission" date="2021-02" db="EMBL/GenBank/DDBJ databases">
        <authorList>
            <person name="Nowell W R."/>
        </authorList>
    </citation>
    <scope>NUCLEOTIDE SEQUENCE</scope>
</reference>
<evidence type="ECO:0000256" key="2">
    <source>
        <dbReference type="ARBA" id="ARBA00004906"/>
    </source>
</evidence>
<dbReference type="PROSITE" id="PS50089">
    <property type="entry name" value="ZF_RING_2"/>
    <property type="match status" value="1"/>
</dbReference>